<reference evidence="1" key="2">
    <citation type="submission" date="2018-05" db="EMBL/GenBank/DDBJ databases">
        <title>OgluRS3 (Oryza glumaepatula Reference Sequence Version 3).</title>
        <authorList>
            <person name="Zhang J."/>
            <person name="Kudrna D."/>
            <person name="Lee S."/>
            <person name="Talag J."/>
            <person name="Welchert J."/>
            <person name="Wing R.A."/>
        </authorList>
    </citation>
    <scope>NUCLEOTIDE SEQUENCE [LARGE SCALE GENOMIC DNA]</scope>
</reference>
<evidence type="ECO:0000313" key="2">
    <source>
        <dbReference type="Proteomes" id="UP000026961"/>
    </source>
</evidence>
<dbReference type="Gramene" id="OGLUM07G10540.1">
    <property type="protein sequence ID" value="OGLUM07G10540.1"/>
    <property type="gene ID" value="OGLUM07G10540"/>
</dbReference>
<dbReference type="HOGENOM" id="CLU_2964663_0_0_1"/>
<dbReference type="Proteomes" id="UP000026961">
    <property type="component" value="Chromosome 7"/>
</dbReference>
<accession>A0A0E0AIJ6</accession>
<organism evidence="1">
    <name type="scientific">Oryza glumipatula</name>
    <dbReference type="NCBI Taxonomy" id="40148"/>
    <lineage>
        <taxon>Eukaryota</taxon>
        <taxon>Viridiplantae</taxon>
        <taxon>Streptophyta</taxon>
        <taxon>Embryophyta</taxon>
        <taxon>Tracheophyta</taxon>
        <taxon>Spermatophyta</taxon>
        <taxon>Magnoliopsida</taxon>
        <taxon>Liliopsida</taxon>
        <taxon>Poales</taxon>
        <taxon>Poaceae</taxon>
        <taxon>BOP clade</taxon>
        <taxon>Oryzoideae</taxon>
        <taxon>Oryzeae</taxon>
        <taxon>Oryzinae</taxon>
        <taxon>Oryza</taxon>
    </lineage>
</organism>
<dbReference type="AlphaFoldDB" id="A0A0E0AIJ6"/>
<keyword evidence="2" id="KW-1185">Reference proteome</keyword>
<reference evidence="1" key="1">
    <citation type="submission" date="2015-04" db="UniProtKB">
        <authorList>
            <consortium name="EnsemblPlants"/>
        </authorList>
    </citation>
    <scope>IDENTIFICATION</scope>
</reference>
<proteinExistence type="predicted"/>
<name>A0A0E0AIJ6_9ORYZ</name>
<dbReference type="EnsemblPlants" id="OGLUM07G10540.1">
    <property type="protein sequence ID" value="OGLUM07G10540.1"/>
    <property type="gene ID" value="OGLUM07G10540"/>
</dbReference>
<protein>
    <submittedName>
        <fullName evidence="1">Uncharacterized protein</fullName>
    </submittedName>
</protein>
<sequence length="59" mass="6558">MTAARRRLLPSFFFAAGYEIESAGGAESLLPRLLRSVGRFCTELELACDTVRWAQGEVH</sequence>
<evidence type="ECO:0000313" key="1">
    <source>
        <dbReference type="EnsemblPlants" id="OGLUM07G10540.1"/>
    </source>
</evidence>